<proteinExistence type="predicted"/>
<feature type="region of interest" description="Disordered" evidence="1">
    <location>
        <begin position="146"/>
        <end position="171"/>
    </location>
</feature>
<sequence length="171" mass="18655">MAAGAGRFRADVLVKKVPKRGWQKLSAGRGAKGQRFYDGAVVDLVDLVDPTPGSHQLLIRRSRTTGELAYDRCHPTEPVPLTVLVKTAGSRWRVEETFQAEKGLAGLDEHQVRRYRSWTRWERQPARATRPVGRAASRPGLVRLVGSAGGSGRDVPGGGRAEVMNASPDHP</sequence>
<evidence type="ECO:0000256" key="1">
    <source>
        <dbReference type="SAM" id="MobiDB-lite"/>
    </source>
</evidence>
<protein>
    <recommendedName>
        <fullName evidence="4">Transposase</fullName>
    </recommendedName>
</protein>
<dbReference type="Proteomes" id="UP000181942">
    <property type="component" value="Unassembled WGS sequence"/>
</dbReference>
<feature type="compositionally biased region" description="Gly residues" evidence="1">
    <location>
        <begin position="147"/>
        <end position="160"/>
    </location>
</feature>
<gene>
    <name evidence="2" type="ORF">SAMN02787118_106422</name>
</gene>
<evidence type="ECO:0008006" key="4">
    <source>
        <dbReference type="Google" id="ProtNLM"/>
    </source>
</evidence>
<dbReference type="EMBL" id="FONR01000006">
    <property type="protein sequence ID" value="SFF43508.1"/>
    <property type="molecule type" value="Genomic_DNA"/>
</dbReference>
<evidence type="ECO:0000313" key="2">
    <source>
        <dbReference type="EMBL" id="SFF43508.1"/>
    </source>
</evidence>
<dbReference type="AlphaFoldDB" id="A0A1I2IPE8"/>
<accession>A0A1I2IPE8</accession>
<organism evidence="2 3">
    <name type="scientific">Streptomyces mirabilis</name>
    <dbReference type="NCBI Taxonomy" id="68239"/>
    <lineage>
        <taxon>Bacteria</taxon>
        <taxon>Bacillati</taxon>
        <taxon>Actinomycetota</taxon>
        <taxon>Actinomycetes</taxon>
        <taxon>Kitasatosporales</taxon>
        <taxon>Streptomycetaceae</taxon>
        <taxon>Streptomyces</taxon>
    </lineage>
</organism>
<evidence type="ECO:0000313" key="3">
    <source>
        <dbReference type="Proteomes" id="UP000181942"/>
    </source>
</evidence>
<name>A0A1I2IPE8_9ACTN</name>
<reference evidence="2 3" key="1">
    <citation type="submission" date="2016-10" db="EMBL/GenBank/DDBJ databases">
        <authorList>
            <person name="de Groot N.N."/>
        </authorList>
    </citation>
    <scope>NUCLEOTIDE SEQUENCE [LARGE SCALE GENOMIC DNA]</scope>
    <source>
        <strain evidence="2 3">OK461</strain>
    </source>
</reference>